<dbReference type="EMBL" id="JAQQAF010000002">
    <property type="protein sequence ID" value="KAJ8504775.1"/>
    <property type="molecule type" value="Genomic_DNA"/>
</dbReference>
<name>A0AAV8RDA7_ENSVE</name>
<sequence>MTVNPTSSGACGKLVSSSKNNEKSNEMGWAPLRDSYTLTSSKLKDWDKMAEPATVVGQEHESSESSDE</sequence>
<feature type="region of interest" description="Disordered" evidence="1">
    <location>
        <begin position="49"/>
        <end position="68"/>
    </location>
</feature>
<comment type="caution">
    <text evidence="2">The sequence shown here is derived from an EMBL/GenBank/DDBJ whole genome shotgun (WGS) entry which is preliminary data.</text>
</comment>
<feature type="region of interest" description="Disordered" evidence="1">
    <location>
        <begin position="1"/>
        <end position="34"/>
    </location>
</feature>
<evidence type="ECO:0000313" key="2">
    <source>
        <dbReference type="EMBL" id="KAJ8504775.1"/>
    </source>
</evidence>
<accession>A0AAV8RDA7</accession>
<evidence type="ECO:0000313" key="3">
    <source>
        <dbReference type="Proteomes" id="UP001222027"/>
    </source>
</evidence>
<protein>
    <submittedName>
        <fullName evidence="2">Uncharacterized protein</fullName>
    </submittedName>
</protein>
<gene>
    <name evidence="2" type="ORF">OPV22_005661</name>
</gene>
<feature type="compositionally biased region" description="Basic and acidic residues" evidence="1">
    <location>
        <begin position="58"/>
        <end position="68"/>
    </location>
</feature>
<evidence type="ECO:0000256" key="1">
    <source>
        <dbReference type="SAM" id="MobiDB-lite"/>
    </source>
</evidence>
<dbReference type="Proteomes" id="UP001222027">
    <property type="component" value="Unassembled WGS sequence"/>
</dbReference>
<organism evidence="2 3">
    <name type="scientific">Ensete ventricosum</name>
    <name type="common">Abyssinian banana</name>
    <name type="synonym">Musa ensete</name>
    <dbReference type="NCBI Taxonomy" id="4639"/>
    <lineage>
        <taxon>Eukaryota</taxon>
        <taxon>Viridiplantae</taxon>
        <taxon>Streptophyta</taxon>
        <taxon>Embryophyta</taxon>
        <taxon>Tracheophyta</taxon>
        <taxon>Spermatophyta</taxon>
        <taxon>Magnoliopsida</taxon>
        <taxon>Liliopsida</taxon>
        <taxon>Zingiberales</taxon>
        <taxon>Musaceae</taxon>
        <taxon>Ensete</taxon>
    </lineage>
</organism>
<proteinExistence type="predicted"/>
<keyword evidence="3" id="KW-1185">Reference proteome</keyword>
<dbReference type="AlphaFoldDB" id="A0AAV8RDA7"/>
<reference evidence="2 3" key="1">
    <citation type="submission" date="2022-12" db="EMBL/GenBank/DDBJ databases">
        <title>Chromosome-scale assembly of the Ensete ventricosum genome.</title>
        <authorList>
            <person name="Dussert Y."/>
            <person name="Stocks J."/>
            <person name="Wendawek A."/>
            <person name="Woldeyes F."/>
            <person name="Nichols R.A."/>
            <person name="Borrell J.S."/>
        </authorList>
    </citation>
    <scope>NUCLEOTIDE SEQUENCE [LARGE SCALE GENOMIC DNA]</scope>
    <source>
        <strain evidence="3">cv. Maze</strain>
        <tissue evidence="2">Seeds</tissue>
    </source>
</reference>